<evidence type="ECO:0000259" key="7">
    <source>
        <dbReference type="Pfam" id="PF00892"/>
    </source>
</evidence>
<comment type="subcellular location">
    <subcellularLocation>
        <location evidence="1 6">Membrane</location>
        <topology evidence="1 6">Multi-pass membrane protein</topology>
    </subcellularLocation>
</comment>
<evidence type="ECO:0000256" key="1">
    <source>
        <dbReference type="ARBA" id="ARBA00004141"/>
    </source>
</evidence>
<feature type="domain" description="EamA" evidence="7">
    <location>
        <begin position="11"/>
        <end position="150"/>
    </location>
</feature>
<comment type="caution">
    <text evidence="8">The sequence shown here is derived from an EMBL/GenBank/DDBJ whole genome shotgun (WGS) entry which is preliminary data.</text>
</comment>
<evidence type="ECO:0000256" key="5">
    <source>
        <dbReference type="ARBA" id="ARBA00023136"/>
    </source>
</evidence>
<feature type="transmembrane region" description="Helical" evidence="6">
    <location>
        <begin position="300"/>
        <end position="319"/>
    </location>
</feature>
<feature type="transmembrane region" description="Helical" evidence="6">
    <location>
        <begin position="96"/>
        <end position="122"/>
    </location>
</feature>
<dbReference type="Pfam" id="PF00892">
    <property type="entry name" value="EamA"/>
    <property type="match status" value="2"/>
</dbReference>
<keyword evidence="3 6" id="KW-0812">Transmembrane</keyword>
<keyword evidence="4 6" id="KW-1133">Transmembrane helix</keyword>
<evidence type="ECO:0000256" key="6">
    <source>
        <dbReference type="RuleBase" id="RU363077"/>
    </source>
</evidence>
<dbReference type="InterPro" id="IPR030184">
    <property type="entry name" value="WAT1-related"/>
</dbReference>
<dbReference type="InterPro" id="IPR037185">
    <property type="entry name" value="EmrE-like"/>
</dbReference>
<dbReference type="PANTHER" id="PTHR31218">
    <property type="entry name" value="WAT1-RELATED PROTEIN"/>
    <property type="match status" value="1"/>
</dbReference>
<dbReference type="AlphaFoldDB" id="A0ABD3BH13"/>
<evidence type="ECO:0000313" key="9">
    <source>
        <dbReference type="Proteomes" id="UP001632038"/>
    </source>
</evidence>
<keyword evidence="5 6" id="KW-0472">Membrane</keyword>
<dbReference type="InterPro" id="IPR000620">
    <property type="entry name" value="EamA_dom"/>
</dbReference>
<dbReference type="EMBL" id="JAVIJP010000092">
    <property type="protein sequence ID" value="KAL3616587.1"/>
    <property type="molecule type" value="Genomic_DNA"/>
</dbReference>
<feature type="transmembrane region" description="Helical" evidence="6">
    <location>
        <begin position="209"/>
        <end position="231"/>
    </location>
</feature>
<proteinExistence type="inferred from homology"/>
<protein>
    <recommendedName>
        <fullName evidence="6">WAT1-related protein</fullName>
    </recommendedName>
</protein>
<evidence type="ECO:0000256" key="2">
    <source>
        <dbReference type="ARBA" id="ARBA00007635"/>
    </source>
</evidence>
<gene>
    <name evidence="8" type="ORF">CASFOL_039977</name>
</gene>
<dbReference type="GO" id="GO:0016020">
    <property type="term" value="C:membrane"/>
    <property type="evidence" value="ECO:0007669"/>
    <property type="project" value="UniProtKB-SubCell"/>
</dbReference>
<feature type="domain" description="EamA" evidence="7">
    <location>
        <begin position="180"/>
        <end position="319"/>
    </location>
</feature>
<evidence type="ECO:0000256" key="4">
    <source>
        <dbReference type="ARBA" id="ARBA00022989"/>
    </source>
</evidence>
<evidence type="ECO:0000313" key="8">
    <source>
        <dbReference type="EMBL" id="KAL3616587.1"/>
    </source>
</evidence>
<feature type="transmembrane region" description="Helical" evidence="6">
    <location>
        <begin position="7"/>
        <end position="27"/>
    </location>
</feature>
<dbReference type="Proteomes" id="UP001632038">
    <property type="component" value="Unassembled WGS sequence"/>
</dbReference>
<evidence type="ECO:0000256" key="3">
    <source>
        <dbReference type="ARBA" id="ARBA00022692"/>
    </source>
</evidence>
<feature type="transmembrane region" description="Helical" evidence="6">
    <location>
        <begin position="251"/>
        <end position="269"/>
    </location>
</feature>
<dbReference type="SUPFAM" id="SSF103481">
    <property type="entry name" value="Multidrug resistance efflux transporter EmrE"/>
    <property type="match status" value="2"/>
</dbReference>
<reference evidence="9" key="1">
    <citation type="journal article" date="2024" name="IScience">
        <title>Strigolactones Initiate the Formation of Haustorium-like Structures in Castilleja.</title>
        <authorList>
            <person name="Buerger M."/>
            <person name="Peterson D."/>
            <person name="Chory J."/>
        </authorList>
    </citation>
    <scope>NUCLEOTIDE SEQUENCE [LARGE SCALE GENOMIC DNA]</scope>
</reference>
<sequence length="347" mass="38437">MNCVEKWKHVAVMVTVEFSLALIQILFKKALNGGMDHLIIVVYRQSISTIFLIPFVYFLERKSWAKLTAKLIVQMFFCALLGLTLTQYLFLVGLDYTSATFTCAFINMVPVLTFVLALPLGMERLNMKSNNGKAKVLGTLTCVLGALILSLYKGILLINPSHFVQPSNHKSRPKRSFGLGSAFLSAGSLAWSSWFIAQSKIGHNYPYQYSSTSIMSFFSAIQSAILCFATHHRSTYSKWILKGDVQILSVVYGGTVGSGLCYVAMSWCVKQRGPVFTAAFSPLIQIFTAVFDVMVLHEEIYLGSVSGSLVVILGMYVLLWGKSNDEETCDTVHKRTNGCNNSQDSST</sequence>
<keyword evidence="9" id="KW-1185">Reference proteome</keyword>
<comment type="similarity">
    <text evidence="2 6">Belongs to the drug/metabolite transporter (DMT) superfamily. Plant drug/metabolite exporter (P-DME) (TC 2.A.7.4) family.</text>
</comment>
<feature type="transmembrane region" description="Helical" evidence="6">
    <location>
        <begin position="134"/>
        <end position="157"/>
    </location>
</feature>
<feature type="transmembrane region" description="Helical" evidence="6">
    <location>
        <begin position="276"/>
        <end position="294"/>
    </location>
</feature>
<feature type="transmembrane region" description="Helical" evidence="6">
    <location>
        <begin position="39"/>
        <end position="59"/>
    </location>
</feature>
<organism evidence="8 9">
    <name type="scientific">Castilleja foliolosa</name>
    <dbReference type="NCBI Taxonomy" id="1961234"/>
    <lineage>
        <taxon>Eukaryota</taxon>
        <taxon>Viridiplantae</taxon>
        <taxon>Streptophyta</taxon>
        <taxon>Embryophyta</taxon>
        <taxon>Tracheophyta</taxon>
        <taxon>Spermatophyta</taxon>
        <taxon>Magnoliopsida</taxon>
        <taxon>eudicotyledons</taxon>
        <taxon>Gunneridae</taxon>
        <taxon>Pentapetalae</taxon>
        <taxon>asterids</taxon>
        <taxon>lamiids</taxon>
        <taxon>Lamiales</taxon>
        <taxon>Orobanchaceae</taxon>
        <taxon>Pedicularideae</taxon>
        <taxon>Castillejinae</taxon>
        <taxon>Castilleja</taxon>
    </lineage>
</organism>
<name>A0ABD3BH13_9LAMI</name>
<accession>A0ABD3BH13</accession>
<feature type="transmembrane region" description="Helical" evidence="6">
    <location>
        <begin position="177"/>
        <end position="197"/>
    </location>
</feature>
<feature type="transmembrane region" description="Helical" evidence="6">
    <location>
        <begin position="71"/>
        <end position="90"/>
    </location>
</feature>